<dbReference type="STRING" id="1073090.A0A1L9S8W1"/>
<evidence type="ECO:0008006" key="3">
    <source>
        <dbReference type="Google" id="ProtNLM"/>
    </source>
</evidence>
<dbReference type="GeneID" id="34613831"/>
<keyword evidence="2" id="KW-1185">Reference proteome</keyword>
<dbReference type="RefSeq" id="XP_022578069.1">
    <property type="nucleotide sequence ID" value="XM_022727367.1"/>
</dbReference>
<evidence type="ECO:0000313" key="1">
    <source>
        <dbReference type="EMBL" id="OJJ43559.1"/>
    </source>
</evidence>
<accession>A0A1L9S8W1</accession>
<dbReference type="PANTHER" id="PTHR37540:SF5">
    <property type="entry name" value="TRANSCRIPTION FACTOR DOMAIN-CONTAINING PROTEIN"/>
    <property type="match status" value="1"/>
</dbReference>
<proteinExistence type="predicted"/>
<dbReference type="AlphaFoldDB" id="A0A1L9S8W1"/>
<dbReference type="Proteomes" id="UP000184188">
    <property type="component" value="Unassembled WGS sequence"/>
</dbReference>
<gene>
    <name evidence="1" type="ORF">ASPZODRAFT_19283</name>
</gene>
<dbReference type="EMBL" id="KV878351">
    <property type="protein sequence ID" value="OJJ43559.1"/>
    <property type="molecule type" value="Genomic_DNA"/>
</dbReference>
<dbReference type="InterPro" id="IPR021858">
    <property type="entry name" value="Fun_TF"/>
</dbReference>
<organism evidence="1 2">
    <name type="scientific">Penicilliopsis zonata CBS 506.65</name>
    <dbReference type="NCBI Taxonomy" id="1073090"/>
    <lineage>
        <taxon>Eukaryota</taxon>
        <taxon>Fungi</taxon>
        <taxon>Dikarya</taxon>
        <taxon>Ascomycota</taxon>
        <taxon>Pezizomycotina</taxon>
        <taxon>Eurotiomycetes</taxon>
        <taxon>Eurotiomycetidae</taxon>
        <taxon>Eurotiales</taxon>
        <taxon>Aspergillaceae</taxon>
        <taxon>Penicilliopsis</taxon>
    </lineage>
</organism>
<dbReference type="VEuPathDB" id="FungiDB:ASPZODRAFT_19283"/>
<dbReference type="Pfam" id="PF11951">
    <property type="entry name" value="Fungal_trans_2"/>
    <property type="match status" value="1"/>
</dbReference>
<sequence>MSADEEQQPATTMEDLVFVTISHPDAIKAKHTQRCIRQRVMRDIGRARRTRQALPSWELAVAVPRALDPANTAYYPTAPDSRGLQLLQFMTSEAVYRPFRGVWFAAALTDRSAFTLCLANAAMFWDQQAHPDGFQYTRSAECLAYYGDCVAQVSRRLASPQECRGAGIINAILGMLCHDLYVSTWERWAIHVAGLQRIVTLRGGYQGLDLNTRLFILWFDVLGCAVQDLPPRFTAMAADVEEVDYSSPSRFVRSLVAASTDFTDLAIALRSVCSIAAFVERNTGQQPTFWRQEDNVMAIKLFMPATRLLLSLSRPSSGFLSPVQSSKEAARLALLILLAALKRDLFLLSADEMVPLHDKFATLVESSPPAGDAVCLKLWLWALITVSLCCRPHPDAICQTMLQLGILTGRDAIHSIKDIIWIEGSLWPTDAIEDIVR</sequence>
<dbReference type="PANTHER" id="PTHR37540">
    <property type="entry name" value="TRANSCRIPTION FACTOR (ACR-2), PUTATIVE-RELATED-RELATED"/>
    <property type="match status" value="1"/>
</dbReference>
<protein>
    <recommendedName>
        <fullName evidence="3">Transcription factor domain-containing protein</fullName>
    </recommendedName>
</protein>
<dbReference type="OrthoDB" id="3469225at2759"/>
<evidence type="ECO:0000313" key="2">
    <source>
        <dbReference type="Proteomes" id="UP000184188"/>
    </source>
</evidence>
<name>A0A1L9S8W1_9EURO</name>
<reference evidence="2" key="1">
    <citation type="journal article" date="2017" name="Genome Biol.">
        <title>Comparative genomics reveals high biological diversity and specific adaptations in the industrially and medically important fungal genus Aspergillus.</title>
        <authorList>
            <person name="de Vries R.P."/>
            <person name="Riley R."/>
            <person name="Wiebenga A."/>
            <person name="Aguilar-Osorio G."/>
            <person name="Amillis S."/>
            <person name="Uchima C.A."/>
            <person name="Anderluh G."/>
            <person name="Asadollahi M."/>
            <person name="Askin M."/>
            <person name="Barry K."/>
            <person name="Battaglia E."/>
            <person name="Bayram O."/>
            <person name="Benocci T."/>
            <person name="Braus-Stromeyer S.A."/>
            <person name="Caldana C."/>
            <person name="Canovas D."/>
            <person name="Cerqueira G.C."/>
            <person name="Chen F."/>
            <person name="Chen W."/>
            <person name="Choi C."/>
            <person name="Clum A."/>
            <person name="Dos Santos R.A."/>
            <person name="Damasio A.R."/>
            <person name="Diallinas G."/>
            <person name="Emri T."/>
            <person name="Fekete E."/>
            <person name="Flipphi M."/>
            <person name="Freyberg S."/>
            <person name="Gallo A."/>
            <person name="Gournas C."/>
            <person name="Habgood R."/>
            <person name="Hainaut M."/>
            <person name="Harispe M.L."/>
            <person name="Henrissat B."/>
            <person name="Hilden K.S."/>
            <person name="Hope R."/>
            <person name="Hossain A."/>
            <person name="Karabika E."/>
            <person name="Karaffa L."/>
            <person name="Karanyi Z."/>
            <person name="Krasevec N."/>
            <person name="Kuo A."/>
            <person name="Kusch H."/>
            <person name="LaButti K."/>
            <person name="Lagendijk E.L."/>
            <person name="Lapidus A."/>
            <person name="Levasseur A."/>
            <person name="Lindquist E."/>
            <person name="Lipzen A."/>
            <person name="Logrieco A.F."/>
            <person name="MacCabe A."/>
            <person name="Maekelae M.R."/>
            <person name="Malavazi I."/>
            <person name="Melin P."/>
            <person name="Meyer V."/>
            <person name="Mielnichuk N."/>
            <person name="Miskei M."/>
            <person name="Molnar A.P."/>
            <person name="Mule G."/>
            <person name="Ngan C.Y."/>
            <person name="Orejas M."/>
            <person name="Orosz E."/>
            <person name="Ouedraogo J.P."/>
            <person name="Overkamp K.M."/>
            <person name="Park H.-S."/>
            <person name="Perrone G."/>
            <person name="Piumi F."/>
            <person name="Punt P.J."/>
            <person name="Ram A.F."/>
            <person name="Ramon A."/>
            <person name="Rauscher S."/>
            <person name="Record E."/>
            <person name="Riano-Pachon D.M."/>
            <person name="Robert V."/>
            <person name="Roehrig J."/>
            <person name="Ruller R."/>
            <person name="Salamov A."/>
            <person name="Salih N.S."/>
            <person name="Samson R.A."/>
            <person name="Sandor E."/>
            <person name="Sanguinetti M."/>
            <person name="Schuetze T."/>
            <person name="Sepcic K."/>
            <person name="Shelest E."/>
            <person name="Sherlock G."/>
            <person name="Sophianopoulou V."/>
            <person name="Squina F.M."/>
            <person name="Sun H."/>
            <person name="Susca A."/>
            <person name="Todd R.B."/>
            <person name="Tsang A."/>
            <person name="Unkles S.E."/>
            <person name="van de Wiele N."/>
            <person name="van Rossen-Uffink D."/>
            <person name="Oliveira J.V."/>
            <person name="Vesth T.C."/>
            <person name="Visser J."/>
            <person name="Yu J.-H."/>
            <person name="Zhou M."/>
            <person name="Andersen M.R."/>
            <person name="Archer D.B."/>
            <person name="Baker S.E."/>
            <person name="Benoit I."/>
            <person name="Brakhage A.A."/>
            <person name="Braus G.H."/>
            <person name="Fischer R."/>
            <person name="Frisvad J.C."/>
            <person name="Goldman G.H."/>
            <person name="Houbraken J."/>
            <person name="Oakley B."/>
            <person name="Pocsi I."/>
            <person name="Scazzocchio C."/>
            <person name="Seiboth B."/>
            <person name="vanKuyk P.A."/>
            <person name="Wortman J."/>
            <person name="Dyer P.S."/>
            <person name="Grigoriev I.V."/>
        </authorList>
    </citation>
    <scope>NUCLEOTIDE SEQUENCE [LARGE SCALE GENOMIC DNA]</scope>
    <source>
        <strain evidence="2">CBS 506.65</strain>
    </source>
</reference>